<evidence type="ECO:0000313" key="3">
    <source>
        <dbReference type="Proteomes" id="UP000824120"/>
    </source>
</evidence>
<reference evidence="2 3" key="1">
    <citation type="submission" date="2020-09" db="EMBL/GenBank/DDBJ databases">
        <title>De no assembly of potato wild relative species, Solanum commersonii.</title>
        <authorList>
            <person name="Cho K."/>
        </authorList>
    </citation>
    <scope>NUCLEOTIDE SEQUENCE [LARGE SCALE GENOMIC DNA]</scope>
    <source>
        <strain evidence="2">LZ3.2</strain>
        <tissue evidence="2">Leaf</tissue>
    </source>
</reference>
<protein>
    <submittedName>
        <fullName evidence="2">Uncharacterized protein</fullName>
    </submittedName>
</protein>
<organism evidence="2 3">
    <name type="scientific">Solanum commersonii</name>
    <name type="common">Commerson's wild potato</name>
    <name type="synonym">Commerson's nightshade</name>
    <dbReference type="NCBI Taxonomy" id="4109"/>
    <lineage>
        <taxon>Eukaryota</taxon>
        <taxon>Viridiplantae</taxon>
        <taxon>Streptophyta</taxon>
        <taxon>Embryophyta</taxon>
        <taxon>Tracheophyta</taxon>
        <taxon>Spermatophyta</taxon>
        <taxon>Magnoliopsida</taxon>
        <taxon>eudicotyledons</taxon>
        <taxon>Gunneridae</taxon>
        <taxon>Pentapetalae</taxon>
        <taxon>asterids</taxon>
        <taxon>lamiids</taxon>
        <taxon>Solanales</taxon>
        <taxon>Solanaceae</taxon>
        <taxon>Solanoideae</taxon>
        <taxon>Solaneae</taxon>
        <taxon>Solanum</taxon>
    </lineage>
</organism>
<accession>A0A9J5X052</accession>
<dbReference type="EMBL" id="JACXVP010000010">
    <property type="protein sequence ID" value="KAG5581039.1"/>
    <property type="molecule type" value="Genomic_DNA"/>
</dbReference>
<dbReference type="OrthoDB" id="1141387at2759"/>
<name>A0A9J5X052_SOLCO</name>
<evidence type="ECO:0000313" key="2">
    <source>
        <dbReference type="EMBL" id="KAG5581039.1"/>
    </source>
</evidence>
<evidence type="ECO:0000256" key="1">
    <source>
        <dbReference type="SAM" id="MobiDB-lite"/>
    </source>
</evidence>
<feature type="region of interest" description="Disordered" evidence="1">
    <location>
        <begin position="1"/>
        <end position="27"/>
    </location>
</feature>
<sequence length="308" mass="34762">MAPKAKNVVGSKRSRKGEPSRSQNQEPVWKFGKKAVERYGWEWFDCQRESKYMGDEYIHEGIEEDAVDLTIAFHLDLMGKLVDVTQTKSVDTSHGTVLSAQDRQARDDSVMARMFGMAELQLRMEGRRVTDEGMENLADRYPLTESAASLYKTGSTFLELLDNDKATVDEVMDDKKDDAYDEEANALMIFMAITYQKQSAHEEELIPQEEENLDDFASLLAGFLRNGYVEATCRTSNEMLESDLVSWNTMIGGFIKQSICGCNLSTSYKARIHILLPTVYALGGKWTDVAKPILPRSCKESGRTSQWG</sequence>
<gene>
    <name evidence="2" type="ORF">H5410_051666</name>
</gene>
<keyword evidence="3" id="KW-1185">Reference proteome</keyword>
<proteinExistence type="predicted"/>
<comment type="caution">
    <text evidence="2">The sequence shown here is derived from an EMBL/GenBank/DDBJ whole genome shotgun (WGS) entry which is preliminary data.</text>
</comment>
<dbReference type="Proteomes" id="UP000824120">
    <property type="component" value="Chromosome 10"/>
</dbReference>
<dbReference type="AlphaFoldDB" id="A0A9J5X052"/>